<dbReference type="STRING" id="1776384.GCA_900086585_03269"/>
<dbReference type="AlphaFoldDB" id="A0A415E879"/>
<keyword evidence="1" id="KW-0472">Membrane</keyword>
<evidence type="ECO:0000256" key="1">
    <source>
        <dbReference type="SAM" id="Phobius"/>
    </source>
</evidence>
<accession>A0A415E879</accession>
<protein>
    <submittedName>
        <fullName evidence="2">Uncharacterized protein</fullName>
    </submittedName>
</protein>
<name>A0A415E879_9FIRM</name>
<keyword evidence="1" id="KW-1133">Transmembrane helix</keyword>
<dbReference type="RefSeq" id="WP_067540934.1">
    <property type="nucleotide sequence ID" value="NZ_AP025567.1"/>
</dbReference>
<sequence>MEKTVKIIGVSKWLCFPLGFIMFFCTQGSFGNIISVILAVVAAVSFWVMMRSEQTRLIGQTIAKEIKEAISETGNVESYIEIKRLKSGIIARVYLINGRDKVSAVHRAITRRLEECTFKKYLWIMQLTDMPGKGALKETQRMLNDQLLEELMSKRKGDKD</sequence>
<dbReference type="GeneID" id="83005575"/>
<feature type="transmembrane region" description="Helical" evidence="1">
    <location>
        <begin position="7"/>
        <end position="24"/>
    </location>
</feature>
<comment type="caution">
    <text evidence="2">The sequence shown here is derived from an EMBL/GenBank/DDBJ whole genome shotgun (WGS) entry which is preliminary data.</text>
</comment>
<dbReference type="OrthoDB" id="1778694at2"/>
<organism evidence="2 3">
    <name type="scientific">Emergencia timonensis</name>
    <dbReference type="NCBI Taxonomy" id="1776384"/>
    <lineage>
        <taxon>Bacteria</taxon>
        <taxon>Bacillati</taxon>
        <taxon>Bacillota</taxon>
        <taxon>Clostridia</taxon>
        <taxon>Peptostreptococcales</taxon>
        <taxon>Anaerovoracaceae</taxon>
        <taxon>Emergencia</taxon>
    </lineage>
</organism>
<dbReference type="Proteomes" id="UP000284841">
    <property type="component" value="Unassembled WGS sequence"/>
</dbReference>
<dbReference type="EMBL" id="QRMS01000001">
    <property type="protein sequence ID" value="RHJ89904.1"/>
    <property type="molecule type" value="Genomic_DNA"/>
</dbReference>
<feature type="transmembrane region" description="Helical" evidence="1">
    <location>
        <begin position="30"/>
        <end position="50"/>
    </location>
</feature>
<proteinExistence type="predicted"/>
<reference evidence="2 3" key="1">
    <citation type="submission" date="2018-08" db="EMBL/GenBank/DDBJ databases">
        <title>A genome reference for cultivated species of the human gut microbiota.</title>
        <authorList>
            <person name="Zou Y."/>
            <person name="Xue W."/>
            <person name="Luo G."/>
        </authorList>
    </citation>
    <scope>NUCLEOTIDE SEQUENCE [LARGE SCALE GENOMIC DNA]</scope>
    <source>
        <strain evidence="2 3">AM07-24</strain>
    </source>
</reference>
<evidence type="ECO:0000313" key="2">
    <source>
        <dbReference type="EMBL" id="RHJ89904.1"/>
    </source>
</evidence>
<keyword evidence="3" id="KW-1185">Reference proteome</keyword>
<keyword evidence="1" id="KW-0812">Transmembrane</keyword>
<gene>
    <name evidence="2" type="ORF">DW099_04905</name>
</gene>
<evidence type="ECO:0000313" key="3">
    <source>
        <dbReference type="Proteomes" id="UP000284841"/>
    </source>
</evidence>